<gene>
    <name evidence="1" type="ORF">FA13DRAFT_172994</name>
</gene>
<evidence type="ECO:0000313" key="2">
    <source>
        <dbReference type="Proteomes" id="UP000298030"/>
    </source>
</evidence>
<organism evidence="1 2">
    <name type="scientific">Coprinellus micaceus</name>
    <name type="common">Glistening ink-cap mushroom</name>
    <name type="synonym">Coprinus micaceus</name>
    <dbReference type="NCBI Taxonomy" id="71717"/>
    <lineage>
        <taxon>Eukaryota</taxon>
        <taxon>Fungi</taxon>
        <taxon>Dikarya</taxon>
        <taxon>Basidiomycota</taxon>
        <taxon>Agaricomycotina</taxon>
        <taxon>Agaricomycetes</taxon>
        <taxon>Agaricomycetidae</taxon>
        <taxon>Agaricales</taxon>
        <taxon>Agaricineae</taxon>
        <taxon>Psathyrellaceae</taxon>
        <taxon>Coprinellus</taxon>
    </lineage>
</organism>
<protein>
    <submittedName>
        <fullName evidence="1">Uncharacterized protein</fullName>
    </submittedName>
</protein>
<proteinExistence type="predicted"/>
<name>A0A4Y7SGG4_COPMI</name>
<dbReference type="Proteomes" id="UP000298030">
    <property type="component" value="Unassembled WGS sequence"/>
</dbReference>
<reference evidence="1 2" key="1">
    <citation type="journal article" date="2019" name="Nat. Ecol. Evol.">
        <title>Megaphylogeny resolves global patterns of mushroom evolution.</title>
        <authorList>
            <person name="Varga T."/>
            <person name="Krizsan K."/>
            <person name="Foldi C."/>
            <person name="Dima B."/>
            <person name="Sanchez-Garcia M."/>
            <person name="Sanchez-Ramirez S."/>
            <person name="Szollosi G.J."/>
            <person name="Szarkandi J.G."/>
            <person name="Papp V."/>
            <person name="Albert L."/>
            <person name="Andreopoulos W."/>
            <person name="Angelini C."/>
            <person name="Antonin V."/>
            <person name="Barry K.W."/>
            <person name="Bougher N.L."/>
            <person name="Buchanan P."/>
            <person name="Buyck B."/>
            <person name="Bense V."/>
            <person name="Catcheside P."/>
            <person name="Chovatia M."/>
            <person name="Cooper J."/>
            <person name="Damon W."/>
            <person name="Desjardin D."/>
            <person name="Finy P."/>
            <person name="Geml J."/>
            <person name="Haridas S."/>
            <person name="Hughes K."/>
            <person name="Justo A."/>
            <person name="Karasinski D."/>
            <person name="Kautmanova I."/>
            <person name="Kiss B."/>
            <person name="Kocsube S."/>
            <person name="Kotiranta H."/>
            <person name="LaButti K.M."/>
            <person name="Lechner B.E."/>
            <person name="Liimatainen K."/>
            <person name="Lipzen A."/>
            <person name="Lukacs Z."/>
            <person name="Mihaltcheva S."/>
            <person name="Morgado L.N."/>
            <person name="Niskanen T."/>
            <person name="Noordeloos M.E."/>
            <person name="Ohm R.A."/>
            <person name="Ortiz-Santana B."/>
            <person name="Ovrebo C."/>
            <person name="Racz N."/>
            <person name="Riley R."/>
            <person name="Savchenko A."/>
            <person name="Shiryaev A."/>
            <person name="Soop K."/>
            <person name="Spirin V."/>
            <person name="Szebenyi C."/>
            <person name="Tomsovsky M."/>
            <person name="Tulloss R.E."/>
            <person name="Uehling J."/>
            <person name="Grigoriev I.V."/>
            <person name="Vagvolgyi C."/>
            <person name="Papp T."/>
            <person name="Martin F.M."/>
            <person name="Miettinen O."/>
            <person name="Hibbett D.S."/>
            <person name="Nagy L.G."/>
        </authorList>
    </citation>
    <scope>NUCLEOTIDE SEQUENCE [LARGE SCALE GENOMIC DNA]</scope>
    <source>
        <strain evidence="1 2">FP101781</strain>
    </source>
</reference>
<comment type="caution">
    <text evidence="1">The sequence shown here is derived from an EMBL/GenBank/DDBJ whole genome shotgun (WGS) entry which is preliminary data.</text>
</comment>
<evidence type="ECO:0000313" key="1">
    <source>
        <dbReference type="EMBL" id="TEB20980.1"/>
    </source>
</evidence>
<sequence>MRGYMRYHFQLCNVLSMSASSSNTKPTDASSSSKGNLVAVVKDRVHSLSKRMRDVFSPSKASPVRDELEDRPPAYKHHATAGIPGAPQVSIDYSYSLNPETSYRITDTGDYERVDSSQGHANLVVGPDRHTITSRERTSLIETHLSELDQLIDNAPEGGYPRHSSELFKTLQLVKAISVLSDVRVPTHASREYLEKIQGLIAIHERMVEMERTLVAVEECSGCGEPSAQSISQE</sequence>
<dbReference type="AlphaFoldDB" id="A0A4Y7SGG4"/>
<dbReference type="EMBL" id="QPFP01000127">
    <property type="protein sequence ID" value="TEB20980.1"/>
    <property type="molecule type" value="Genomic_DNA"/>
</dbReference>
<accession>A0A4Y7SGG4</accession>
<keyword evidence="2" id="KW-1185">Reference proteome</keyword>